<comment type="caution">
    <text evidence="2">The sequence shown here is derived from an EMBL/GenBank/DDBJ whole genome shotgun (WGS) entry which is preliminary data.</text>
</comment>
<accession>A0A9W4WS17</accession>
<dbReference type="Proteomes" id="UP001153678">
    <property type="component" value="Unassembled WGS sequence"/>
</dbReference>
<gene>
    <name evidence="2" type="ORF">FWILDA_LOCUS6650</name>
</gene>
<evidence type="ECO:0000313" key="2">
    <source>
        <dbReference type="EMBL" id="CAI2174553.1"/>
    </source>
</evidence>
<evidence type="ECO:0000256" key="1">
    <source>
        <dbReference type="SAM" id="MobiDB-lite"/>
    </source>
</evidence>
<sequence>MSFAKEHSINRNLIKNHMIKLDLDNPKKDYDQLIEAIGNAQVVLIGEASHGTEEFYHERCLITKRLIEEKDFTVVACEADWPDTYKVNRYVQNFKLNNSKDAHEALSDFKRFPTWMWRNHQISDFVEWLKKRNDELEAKARAEQGEEEWNRYNKTGIYGLDLYSLFASIEAVITYLESVDARAAKKARQAYGCFDHFDRSTESYAFSTYFKVSSSCEKEVIRVLTDLAKKQSEQITHKNHSNEEEVDELFCAKINAMVVKDSEEYYQFVLSLKGKMINGGAQSWNMRDSHMMELLKALINYFQRQRTKQVKAVVWAHNSHIGDARQTHQGERQKELNIGQLAREQFGIERVYNIGFTTHTGTGNINTQKVFLLQVYSQNTDNRNAIVTAASNWNGPREKKKVNPSRPETVEHLFHTVAEETSSPNFLLNFNQIQQNKKLAVSKDLITELAHKARLKERAIGVIYRPDTELQSHYFNAKVSLQFDAVIHIDTTSALKPLPDKTEDEIDRTNMKEEELPTTFPTGE</sequence>
<protein>
    <submittedName>
        <fullName evidence="2">14596_t:CDS:1</fullName>
    </submittedName>
</protein>
<dbReference type="InterPro" id="IPR052036">
    <property type="entry name" value="Hydrolase/PRTase-associated"/>
</dbReference>
<dbReference type="Gene3D" id="3.40.1660.10">
    <property type="entry name" value="EreA-like (biosynthetic domain)"/>
    <property type="match status" value="1"/>
</dbReference>
<dbReference type="CDD" id="cd14728">
    <property type="entry name" value="Ere-like"/>
    <property type="match status" value="1"/>
</dbReference>
<proteinExistence type="predicted"/>
<evidence type="ECO:0000313" key="3">
    <source>
        <dbReference type="Proteomes" id="UP001153678"/>
    </source>
</evidence>
<dbReference type="PANTHER" id="PTHR31299">
    <property type="entry name" value="ESTERASE, PUTATIVE (AFU_ORTHOLOGUE AFUA_1G05850)-RELATED"/>
    <property type="match status" value="1"/>
</dbReference>
<dbReference type="SUPFAM" id="SSF159501">
    <property type="entry name" value="EreA/ChaN-like"/>
    <property type="match status" value="1"/>
</dbReference>
<organism evidence="2 3">
    <name type="scientific">Funneliformis geosporum</name>
    <dbReference type="NCBI Taxonomy" id="1117311"/>
    <lineage>
        <taxon>Eukaryota</taxon>
        <taxon>Fungi</taxon>
        <taxon>Fungi incertae sedis</taxon>
        <taxon>Mucoromycota</taxon>
        <taxon>Glomeromycotina</taxon>
        <taxon>Glomeromycetes</taxon>
        <taxon>Glomerales</taxon>
        <taxon>Glomeraceae</taxon>
        <taxon>Funneliformis</taxon>
    </lineage>
</organism>
<dbReference type="Pfam" id="PF05139">
    <property type="entry name" value="Erythro_esteras"/>
    <property type="match status" value="1"/>
</dbReference>
<dbReference type="OrthoDB" id="413649at2759"/>
<dbReference type="AlphaFoldDB" id="A0A9W4WS17"/>
<dbReference type="InterPro" id="IPR007815">
    <property type="entry name" value="Emycin_Estase"/>
</dbReference>
<dbReference type="EMBL" id="CAMKVN010001226">
    <property type="protein sequence ID" value="CAI2174553.1"/>
    <property type="molecule type" value="Genomic_DNA"/>
</dbReference>
<dbReference type="PIRSF" id="PIRSF036794">
    <property type="entry name" value="UCP_erythr_ester"/>
    <property type="match status" value="1"/>
</dbReference>
<feature type="region of interest" description="Disordered" evidence="1">
    <location>
        <begin position="498"/>
        <end position="524"/>
    </location>
</feature>
<name>A0A9W4WS17_9GLOM</name>
<dbReference type="PANTHER" id="PTHR31299:SF0">
    <property type="entry name" value="ESTERASE, PUTATIVE (AFU_ORTHOLOGUE AFUA_1G05850)-RELATED"/>
    <property type="match status" value="1"/>
</dbReference>
<dbReference type="InterPro" id="IPR014622">
    <property type="entry name" value="UCP036794_erythomycin"/>
</dbReference>
<dbReference type="GO" id="GO:0046677">
    <property type="term" value="P:response to antibiotic"/>
    <property type="evidence" value="ECO:0007669"/>
    <property type="project" value="InterPro"/>
</dbReference>
<dbReference type="Gene3D" id="3.30.1870.10">
    <property type="entry name" value="EreA-like, domain 2"/>
    <property type="match status" value="1"/>
</dbReference>
<keyword evidence="3" id="KW-1185">Reference proteome</keyword>
<reference evidence="2" key="1">
    <citation type="submission" date="2022-08" db="EMBL/GenBank/DDBJ databases">
        <authorList>
            <person name="Kallberg Y."/>
            <person name="Tangrot J."/>
            <person name="Rosling A."/>
        </authorList>
    </citation>
    <scope>NUCLEOTIDE SEQUENCE</scope>
    <source>
        <strain evidence="2">Wild A</strain>
    </source>
</reference>